<feature type="region of interest" description="Disordered" evidence="6">
    <location>
        <begin position="1"/>
        <end position="27"/>
    </location>
</feature>
<evidence type="ECO:0000313" key="8">
    <source>
        <dbReference type="EMBL" id="ORX57482.1"/>
    </source>
</evidence>
<dbReference type="PROSITE" id="PS00463">
    <property type="entry name" value="ZN2_CY6_FUNGAL_1"/>
    <property type="match status" value="1"/>
</dbReference>
<gene>
    <name evidence="8" type="ORF">DM01DRAFT_1382031</name>
</gene>
<keyword evidence="9" id="KW-1185">Reference proteome</keyword>
<dbReference type="GO" id="GO:0005634">
    <property type="term" value="C:nucleus"/>
    <property type="evidence" value="ECO:0007669"/>
    <property type="project" value="UniProtKB-SubCell"/>
</dbReference>
<dbReference type="Proteomes" id="UP000242146">
    <property type="component" value="Unassembled WGS sequence"/>
</dbReference>
<feature type="domain" description="Zn(2)-C6 fungal-type" evidence="7">
    <location>
        <begin position="28"/>
        <end position="58"/>
    </location>
</feature>
<dbReference type="InterPro" id="IPR050815">
    <property type="entry name" value="TF_fung"/>
</dbReference>
<dbReference type="CDD" id="cd12148">
    <property type="entry name" value="fungal_TF_MHR"/>
    <property type="match status" value="1"/>
</dbReference>
<keyword evidence="3" id="KW-0805">Transcription regulation</keyword>
<sequence>METEASSSSQKSQHRPIGSEKRSKSVQACDNCKKKKVKCDGERPSCKRCLHRNIDCTYTTKLTTRSLVSDSASLQHRLQLVERAIATLDLSPPPLDRSTVPPLHSTNPSQFLDKYDVHIHGQPFYVQDWATRRDRLPAGPFQQMTSLEPERRKPEALSRPAIPIRQDLLTYYIQHVHHYFPVLHLATLHQRLWSQQSDILLLNAVYAVAEQWQYLADASLSRASDATPPGWEYYLQALSYLELYLDAPRLSTIQAMLLLIRYQDLQQRTGYLWRSRSFMPMVVQMCHDLSLHRSLPDACSAPALLIEQRNRVFWIAFIYDVLIHTEAGVPFKFDVKECTADLPRALPDEADADHQQALLYFQWMTTQMKFQARILNHLRAKQPIPALLQSEHHQFGAHIYSPHQILTARFGFLFMAHRFNAILMLRPLLKKDPLGSRNSPTDDDDTPRNAALKAADSILSTARFLPQQGGIDCLHYGFRGIQQVIHYITAARTMYVQCGQPVKEHEAFLLLSQLVPHSPMNELNTIPLQHDIPMPSARASPPHPSPVSPSSTPQPQPVSPIHRPASTPLGPDPLLTSRNFRTYPPAFPAHHLPSSALSRPDPIHIAIPIPPDPSLPSHRTTLARDEFPPAVTDVPITTTPTEFTYTVDTSQDIPSRHLSEQDPSFWQHDSFFHTSLPPS</sequence>
<evidence type="ECO:0000256" key="5">
    <source>
        <dbReference type="ARBA" id="ARBA00023242"/>
    </source>
</evidence>
<evidence type="ECO:0000313" key="9">
    <source>
        <dbReference type="Proteomes" id="UP000242146"/>
    </source>
</evidence>
<feature type="compositionally biased region" description="Pro residues" evidence="6">
    <location>
        <begin position="541"/>
        <end position="558"/>
    </location>
</feature>
<dbReference type="OrthoDB" id="2283631at2759"/>
<dbReference type="PANTHER" id="PTHR47338:SF5">
    <property type="entry name" value="ZN(II)2CYS6 TRANSCRIPTION FACTOR (EUROFUNG)"/>
    <property type="match status" value="1"/>
</dbReference>
<dbReference type="CDD" id="cd00067">
    <property type="entry name" value="GAL4"/>
    <property type="match status" value="1"/>
</dbReference>
<dbReference type="Pfam" id="PF04082">
    <property type="entry name" value="Fungal_trans"/>
    <property type="match status" value="1"/>
</dbReference>
<evidence type="ECO:0000256" key="2">
    <source>
        <dbReference type="ARBA" id="ARBA00022723"/>
    </source>
</evidence>
<keyword evidence="2" id="KW-0479">Metal-binding</keyword>
<evidence type="ECO:0000256" key="6">
    <source>
        <dbReference type="SAM" id="MobiDB-lite"/>
    </source>
</evidence>
<feature type="compositionally biased region" description="Polar residues" evidence="6">
    <location>
        <begin position="1"/>
        <end position="11"/>
    </location>
</feature>
<dbReference type="Pfam" id="PF00172">
    <property type="entry name" value="Zn_clus"/>
    <property type="match status" value="1"/>
</dbReference>
<dbReference type="InterPro" id="IPR001138">
    <property type="entry name" value="Zn2Cys6_DnaBD"/>
</dbReference>
<dbReference type="Gene3D" id="4.10.240.10">
    <property type="entry name" value="Zn(2)-C6 fungal-type DNA-binding domain"/>
    <property type="match status" value="1"/>
</dbReference>
<dbReference type="GO" id="GO:0008270">
    <property type="term" value="F:zinc ion binding"/>
    <property type="evidence" value="ECO:0007669"/>
    <property type="project" value="InterPro"/>
</dbReference>
<dbReference type="GO" id="GO:0000981">
    <property type="term" value="F:DNA-binding transcription factor activity, RNA polymerase II-specific"/>
    <property type="evidence" value="ECO:0007669"/>
    <property type="project" value="InterPro"/>
</dbReference>
<proteinExistence type="predicted"/>
<organism evidence="8 9">
    <name type="scientific">Hesseltinella vesiculosa</name>
    <dbReference type="NCBI Taxonomy" id="101127"/>
    <lineage>
        <taxon>Eukaryota</taxon>
        <taxon>Fungi</taxon>
        <taxon>Fungi incertae sedis</taxon>
        <taxon>Mucoromycota</taxon>
        <taxon>Mucoromycotina</taxon>
        <taxon>Mucoromycetes</taxon>
        <taxon>Mucorales</taxon>
        <taxon>Cunninghamellaceae</taxon>
        <taxon>Hesseltinella</taxon>
    </lineage>
</organism>
<dbReference type="GO" id="GO:0003677">
    <property type="term" value="F:DNA binding"/>
    <property type="evidence" value="ECO:0007669"/>
    <property type="project" value="InterPro"/>
</dbReference>
<dbReference type="PANTHER" id="PTHR47338">
    <property type="entry name" value="ZN(II)2CYS6 TRANSCRIPTION FACTOR (EUROFUNG)-RELATED"/>
    <property type="match status" value="1"/>
</dbReference>
<dbReference type="EMBL" id="MCGT01000008">
    <property type="protein sequence ID" value="ORX57482.1"/>
    <property type="molecule type" value="Genomic_DNA"/>
</dbReference>
<accession>A0A1X2GN40</accession>
<dbReference type="InterPro" id="IPR007219">
    <property type="entry name" value="XnlR_reg_dom"/>
</dbReference>
<reference evidence="8 9" key="1">
    <citation type="submission" date="2016-07" db="EMBL/GenBank/DDBJ databases">
        <title>Pervasive Adenine N6-methylation of Active Genes in Fungi.</title>
        <authorList>
            <consortium name="DOE Joint Genome Institute"/>
            <person name="Mondo S.J."/>
            <person name="Dannebaum R.O."/>
            <person name="Kuo R.C."/>
            <person name="Labutti K."/>
            <person name="Haridas S."/>
            <person name="Kuo A."/>
            <person name="Salamov A."/>
            <person name="Ahrendt S.R."/>
            <person name="Lipzen A."/>
            <person name="Sullivan W."/>
            <person name="Andreopoulos W.B."/>
            <person name="Clum A."/>
            <person name="Lindquist E."/>
            <person name="Daum C."/>
            <person name="Ramamoorthy G.K."/>
            <person name="Gryganskyi A."/>
            <person name="Culley D."/>
            <person name="Magnuson J.K."/>
            <person name="James T.Y."/>
            <person name="O'Malley M.A."/>
            <person name="Stajich J.E."/>
            <person name="Spatafora J.W."/>
            <person name="Visel A."/>
            <person name="Grigoriev I.V."/>
        </authorList>
    </citation>
    <scope>NUCLEOTIDE SEQUENCE [LARGE SCALE GENOMIC DNA]</scope>
    <source>
        <strain evidence="8 9">NRRL 3301</strain>
    </source>
</reference>
<name>A0A1X2GN40_9FUNG</name>
<evidence type="ECO:0000256" key="4">
    <source>
        <dbReference type="ARBA" id="ARBA00023163"/>
    </source>
</evidence>
<dbReference type="PROSITE" id="PS50048">
    <property type="entry name" value="ZN2_CY6_FUNGAL_2"/>
    <property type="match status" value="1"/>
</dbReference>
<keyword evidence="5" id="KW-0539">Nucleus</keyword>
<dbReference type="STRING" id="101127.A0A1X2GN40"/>
<keyword evidence="4" id="KW-0804">Transcription</keyword>
<comment type="caution">
    <text evidence="8">The sequence shown here is derived from an EMBL/GenBank/DDBJ whole genome shotgun (WGS) entry which is preliminary data.</text>
</comment>
<dbReference type="InterPro" id="IPR036864">
    <property type="entry name" value="Zn2-C6_fun-type_DNA-bd_sf"/>
</dbReference>
<comment type="subcellular location">
    <subcellularLocation>
        <location evidence="1">Nucleus</location>
    </subcellularLocation>
</comment>
<evidence type="ECO:0000256" key="1">
    <source>
        <dbReference type="ARBA" id="ARBA00004123"/>
    </source>
</evidence>
<protein>
    <recommendedName>
        <fullName evidence="7">Zn(2)-C6 fungal-type domain-containing protein</fullName>
    </recommendedName>
</protein>
<feature type="region of interest" description="Disordered" evidence="6">
    <location>
        <begin position="522"/>
        <end position="582"/>
    </location>
</feature>
<dbReference type="SUPFAM" id="SSF57701">
    <property type="entry name" value="Zn2/Cys6 DNA-binding domain"/>
    <property type="match status" value="1"/>
</dbReference>
<evidence type="ECO:0000256" key="3">
    <source>
        <dbReference type="ARBA" id="ARBA00023015"/>
    </source>
</evidence>
<dbReference type="GO" id="GO:0006351">
    <property type="term" value="P:DNA-templated transcription"/>
    <property type="evidence" value="ECO:0007669"/>
    <property type="project" value="InterPro"/>
</dbReference>
<dbReference type="SMART" id="SM00066">
    <property type="entry name" value="GAL4"/>
    <property type="match status" value="1"/>
</dbReference>
<dbReference type="AlphaFoldDB" id="A0A1X2GN40"/>
<evidence type="ECO:0000259" key="7">
    <source>
        <dbReference type="PROSITE" id="PS50048"/>
    </source>
</evidence>